<name>A0A1B9GU50_9TREE</name>
<protein>
    <submittedName>
        <fullName evidence="2">Uncharacterized protein</fullName>
    </submittedName>
</protein>
<dbReference type="Proteomes" id="UP000092666">
    <property type="component" value="Unassembled WGS sequence"/>
</dbReference>
<feature type="region of interest" description="Disordered" evidence="1">
    <location>
        <begin position="1"/>
        <end position="48"/>
    </location>
</feature>
<gene>
    <name evidence="2" type="ORF">I316_03889</name>
</gene>
<reference evidence="3" key="2">
    <citation type="submission" date="2013-12" db="EMBL/GenBank/DDBJ databases">
        <title>Evolution of pathogenesis and genome organization in the Tremellales.</title>
        <authorList>
            <person name="Cuomo C."/>
            <person name="Litvintseva A."/>
            <person name="Heitman J."/>
            <person name="Chen Y."/>
            <person name="Sun S."/>
            <person name="Springer D."/>
            <person name="Dromer F."/>
            <person name="Young S."/>
            <person name="Zeng Q."/>
            <person name="Chapman S."/>
            <person name="Gujja S."/>
            <person name="Saif S."/>
            <person name="Birren B."/>
        </authorList>
    </citation>
    <scope>NUCLEOTIDE SEQUENCE [LARGE SCALE GENOMIC DNA]</scope>
    <source>
        <strain evidence="3">BCC8398</strain>
    </source>
</reference>
<keyword evidence="3" id="KW-1185">Reference proteome</keyword>
<feature type="compositionally biased region" description="Polar residues" evidence="1">
    <location>
        <begin position="1"/>
        <end position="19"/>
    </location>
</feature>
<proteinExistence type="predicted"/>
<organism evidence="2 3">
    <name type="scientific">Kwoniella heveanensis BCC8398</name>
    <dbReference type="NCBI Taxonomy" id="1296120"/>
    <lineage>
        <taxon>Eukaryota</taxon>
        <taxon>Fungi</taxon>
        <taxon>Dikarya</taxon>
        <taxon>Basidiomycota</taxon>
        <taxon>Agaricomycotina</taxon>
        <taxon>Tremellomycetes</taxon>
        <taxon>Tremellales</taxon>
        <taxon>Cryptococcaceae</taxon>
        <taxon>Kwoniella</taxon>
    </lineage>
</organism>
<feature type="compositionally biased region" description="Polar residues" evidence="1">
    <location>
        <begin position="78"/>
        <end position="100"/>
    </location>
</feature>
<dbReference type="AlphaFoldDB" id="A0A1B9GU50"/>
<feature type="region of interest" description="Disordered" evidence="1">
    <location>
        <begin position="62"/>
        <end position="100"/>
    </location>
</feature>
<accession>A0A1B9GU50</accession>
<evidence type="ECO:0000313" key="3">
    <source>
        <dbReference type="Proteomes" id="UP000092666"/>
    </source>
</evidence>
<evidence type="ECO:0000256" key="1">
    <source>
        <dbReference type="SAM" id="MobiDB-lite"/>
    </source>
</evidence>
<dbReference type="EMBL" id="KV700125">
    <property type="protein sequence ID" value="OCF34375.1"/>
    <property type="molecule type" value="Genomic_DNA"/>
</dbReference>
<sequence length="137" mass="14865">MDPAGSNSLSSEPDASVQSEPDPLGESWCTLGSRTSESHPDPADTSMMVSLTASELASANTHFGTTHANESGREIASNEEQVQNEKTTMTTDRSGHQQVRTDISQTCGMLRAPTEEEYLFLYGQIHSVPKTYLSNLK</sequence>
<evidence type="ECO:0000313" key="2">
    <source>
        <dbReference type="EMBL" id="OCF34375.1"/>
    </source>
</evidence>
<reference evidence="2 3" key="1">
    <citation type="submission" date="2013-07" db="EMBL/GenBank/DDBJ databases">
        <title>The Genome Sequence of Cryptococcus heveanensis BCC8398.</title>
        <authorList>
            <consortium name="The Broad Institute Genome Sequencing Platform"/>
            <person name="Cuomo C."/>
            <person name="Litvintseva A."/>
            <person name="Chen Y."/>
            <person name="Heitman J."/>
            <person name="Sun S."/>
            <person name="Springer D."/>
            <person name="Dromer F."/>
            <person name="Young S.K."/>
            <person name="Zeng Q."/>
            <person name="Gargeya S."/>
            <person name="Fitzgerald M."/>
            <person name="Abouelleil A."/>
            <person name="Alvarado L."/>
            <person name="Berlin A.M."/>
            <person name="Chapman S.B."/>
            <person name="Dewar J."/>
            <person name="Goldberg J."/>
            <person name="Griggs A."/>
            <person name="Gujja S."/>
            <person name="Hansen M."/>
            <person name="Howarth C."/>
            <person name="Imamovic A."/>
            <person name="Larimer J."/>
            <person name="McCowan C."/>
            <person name="Murphy C."/>
            <person name="Pearson M."/>
            <person name="Priest M."/>
            <person name="Roberts A."/>
            <person name="Saif S."/>
            <person name="Shea T."/>
            <person name="Sykes S."/>
            <person name="Wortman J."/>
            <person name="Nusbaum C."/>
            <person name="Birren B."/>
        </authorList>
    </citation>
    <scope>NUCLEOTIDE SEQUENCE [LARGE SCALE GENOMIC DNA]</scope>
    <source>
        <strain evidence="2 3">BCC8398</strain>
    </source>
</reference>